<keyword evidence="2" id="KW-1185">Reference proteome</keyword>
<dbReference type="Proteomes" id="UP000217258">
    <property type="component" value="Chromosome I"/>
</dbReference>
<dbReference type="InterPro" id="IPR027417">
    <property type="entry name" value="P-loop_NTPase"/>
</dbReference>
<dbReference type="EMBL" id="CP011030">
    <property type="protein sequence ID" value="ATC90933.1"/>
    <property type="molecule type" value="Genomic_DNA"/>
</dbReference>
<dbReference type="SUPFAM" id="SSF52540">
    <property type="entry name" value="P-loop containing nucleoside triphosphate hydrolases"/>
    <property type="match status" value="1"/>
</dbReference>
<dbReference type="Pfam" id="PF03846">
    <property type="entry name" value="SulA"/>
    <property type="match status" value="1"/>
</dbReference>
<dbReference type="Gene3D" id="3.40.50.300">
    <property type="entry name" value="P-loop containing nucleotide triphosphate hydrolases"/>
    <property type="match status" value="1"/>
</dbReference>
<protein>
    <recommendedName>
        <fullName evidence="3">Cell division inhibitor SulA</fullName>
    </recommendedName>
</protein>
<sequence length="157" mass="17755">MNVLYKNPVSEKIMLQPITVRTVKSYQQDDQSDCVNVVQIEDEISATFELLKVLHQYNSLNAWTLLIAPDNVPSKALLDSCSIDTSKLLVIRQKHLVNLEYVLSSALHNGNFAAVITWTDIINNQQLSQLSLNLSHTRTKLYCFSKKSAHPEISLTQ</sequence>
<evidence type="ECO:0000313" key="2">
    <source>
        <dbReference type="Proteomes" id="UP000217258"/>
    </source>
</evidence>
<organism evidence="1 2">
    <name type="scientific">Pseudoalteromonas issachenkonii</name>
    <dbReference type="NCBI Taxonomy" id="152297"/>
    <lineage>
        <taxon>Bacteria</taxon>
        <taxon>Pseudomonadati</taxon>
        <taxon>Pseudomonadota</taxon>
        <taxon>Gammaproteobacteria</taxon>
        <taxon>Alteromonadales</taxon>
        <taxon>Pseudoalteromonadaceae</taxon>
        <taxon>Pseudoalteromonas</taxon>
    </lineage>
</organism>
<proteinExistence type="predicted"/>
<evidence type="ECO:0000313" key="1">
    <source>
        <dbReference type="EMBL" id="ATC90933.1"/>
    </source>
</evidence>
<reference evidence="1 2" key="1">
    <citation type="submission" date="2015-06" db="EMBL/GenBank/DDBJ databases">
        <authorList>
            <person name="Xie B.-B."/>
            <person name="Rong J.-C."/>
            <person name="Qin Q.-L."/>
            <person name="Zhang Y.-Z."/>
        </authorList>
    </citation>
    <scope>NUCLEOTIDE SEQUENCE [LARGE SCALE GENOMIC DNA]</scope>
    <source>
        <strain evidence="1 2">KMM 3549</strain>
    </source>
</reference>
<gene>
    <name evidence="1" type="ORF">PISS_a2081</name>
</gene>
<accession>A0ABM6N4E5</accession>
<dbReference type="InterPro" id="IPR004596">
    <property type="entry name" value="Cell_div_suppressor_SulA"/>
</dbReference>
<name>A0ABM6N4E5_9GAMM</name>
<evidence type="ECO:0008006" key="3">
    <source>
        <dbReference type="Google" id="ProtNLM"/>
    </source>
</evidence>